<proteinExistence type="predicted"/>
<dbReference type="Pfam" id="PF13302">
    <property type="entry name" value="Acetyltransf_3"/>
    <property type="match status" value="1"/>
</dbReference>
<dbReference type="SUPFAM" id="SSF55729">
    <property type="entry name" value="Acyl-CoA N-acyltransferases (Nat)"/>
    <property type="match status" value="1"/>
</dbReference>
<gene>
    <name evidence="2" type="ORF">DJ013_13270</name>
</gene>
<dbReference type="KEGG" id="als:DJ013_13270"/>
<keyword evidence="3" id="KW-1185">Reference proteome</keyword>
<dbReference type="AlphaFoldDB" id="A0A2Z4GDU7"/>
<dbReference type="Proteomes" id="UP000249873">
    <property type="component" value="Chromosome"/>
</dbReference>
<dbReference type="InterPro" id="IPR016181">
    <property type="entry name" value="Acyl_CoA_acyltransferase"/>
</dbReference>
<dbReference type="PROSITE" id="PS51186">
    <property type="entry name" value="GNAT"/>
    <property type="match status" value="1"/>
</dbReference>
<name>A0A2Z4GDU7_9BACT</name>
<dbReference type="EMBL" id="CP029480">
    <property type="protein sequence ID" value="AWV99083.1"/>
    <property type="molecule type" value="Genomic_DNA"/>
</dbReference>
<dbReference type="OrthoDB" id="9788916at2"/>
<dbReference type="PANTHER" id="PTHR43328:SF1">
    <property type="entry name" value="N-ACETYLTRANSFERASE DOMAIN-CONTAINING PROTEIN"/>
    <property type="match status" value="1"/>
</dbReference>
<evidence type="ECO:0000313" key="2">
    <source>
        <dbReference type="EMBL" id="AWV99083.1"/>
    </source>
</evidence>
<accession>A0A2Z4GDU7</accession>
<reference evidence="2 3" key="1">
    <citation type="submission" date="2018-05" db="EMBL/GenBank/DDBJ databases">
        <title>Complete genome sequence of Arcticibacterium luteifluviistationis SM1504T, a cytophagaceae bacterium isolated from Arctic surface seawater.</title>
        <authorList>
            <person name="Li Y."/>
            <person name="Qin Q.-L."/>
        </authorList>
    </citation>
    <scope>NUCLEOTIDE SEQUENCE [LARGE SCALE GENOMIC DNA]</scope>
    <source>
        <strain evidence="2 3">SM1504</strain>
    </source>
</reference>
<dbReference type="InterPro" id="IPR000182">
    <property type="entry name" value="GNAT_dom"/>
</dbReference>
<dbReference type="GO" id="GO:0016747">
    <property type="term" value="F:acyltransferase activity, transferring groups other than amino-acyl groups"/>
    <property type="evidence" value="ECO:0007669"/>
    <property type="project" value="InterPro"/>
</dbReference>
<dbReference type="Gene3D" id="3.40.630.30">
    <property type="match status" value="1"/>
</dbReference>
<feature type="domain" description="N-acetyltransferase" evidence="1">
    <location>
        <begin position="3"/>
        <end position="162"/>
    </location>
</feature>
<evidence type="ECO:0000313" key="3">
    <source>
        <dbReference type="Proteomes" id="UP000249873"/>
    </source>
</evidence>
<dbReference type="RefSeq" id="WP_111372276.1">
    <property type="nucleotide sequence ID" value="NZ_CP029480.1"/>
</dbReference>
<dbReference type="PANTHER" id="PTHR43328">
    <property type="entry name" value="ACETYLTRANSFERASE-RELATED"/>
    <property type="match status" value="1"/>
</dbReference>
<keyword evidence="2" id="KW-0808">Transferase</keyword>
<organism evidence="2 3">
    <name type="scientific">Arcticibacterium luteifluviistationis</name>
    <dbReference type="NCBI Taxonomy" id="1784714"/>
    <lineage>
        <taxon>Bacteria</taxon>
        <taxon>Pseudomonadati</taxon>
        <taxon>Bacteroidota</taxon>
        <taxon>Cytophagia</taxon>
        <taxon>Cytophagales</taxon>
        <taxon>Leadbetterellaceae</taxon>
        <taxon>Arcticibacterium</taxon>
    </lineage>
</organism>
<sequence>MKIEIRPLEPTDVSNLAALANNQKIWEDVRDYFPFPYTEKDAEWFINHSLEMTVNENFAITYNGDFCGVISANIQTDVYRKSAEMGYWIGEPFWGKGIATEAVKLIITYAFENLGVNRIFSSVFEYNLASMKVLEKNGFVKEGVFRKAIFKKEQLWDEHKYAKLA</sequence>
<protein>
    <submittedName>
        <fullName evidence="2">GNAT family N-acetyltransferase</fullName>
    </submittedName>
</protein>
<evidence type="ECO:0000259" key="1">
    <source>
        <dbReference type="PROSITE" id="PS51186"/>
    </source>
</evidence>